<dbReference type="AlphaFoldDB" id="A0A318HG60"/>
<name>A0A318HG60_9MYCO</name>
<evidence type="ECO:0000313" key="2">
    <source>
        <dbReference type="Proteomes" id="UP000247781"/>
    </source>
</evidence>
<gene>
    <name evidence="1" type="ORF">C8E89_109219</name>
</gene>
<reference evidence="2" key="1">
    <citation type="submission" date="2018-05" db="EMBL/GenBank/DDBJ databases">
        <authorList>
            <person name="Deangelis K."/>
            <person name="Huntemann M."/>
            <person name="Clum A."/>
            <person name="Pillay M."/>
            <person name="Palaniappan K."/>
            <person name="Varghese N."/>
            <person name="Mikhailova N."/>
            <person name="Stamatis D."/>
            <person name="Reddy T."/>
            <person name="Daum C."/>
            <person name="Shapiro N."/>
            <person name="Ivanova N."/>
            <person name="Kyrpides N."/>
            <person name="Woyke T."/>
        </authorList>
    </citation>
    <scope>NUCLEOTIDE SEQUENCE [LARGE SCALE GENOMIC DNA]</scope>
    <source>
        <strain evidence="2">GAS496</strain>
    </source>
</reference>
<accession>A0A318HG60</accession>
<reference evidence="1 2" key="2">
    <citation type="submission" date="2018-06" db="EMBL/GenBank/DDBJ databases">
        <title>Sequencing of bacterial isolates from soil warming experiment in Harvard Forest, Massachusetts, USA.</title>
        <authorList>
            <person name="Deangelis K.PhD."/>
        </authorList>
    </citation>
    <scope>NUCLEOTIDE SEQUENCE [LARGE SCALE GENOMIC DNA]</scope>
    <source>
        <strain evidence="1 2">GAS496</strain>
    </source>
</reference>
<keyword evidence="2" id="KW-1185">Reference proteome</keyword>
<sequence length="148" mass="16673">MPLVPDHFVVPTELRSTHFRLEPLGPDHNAGDHEAWMSSIAHLQTTPGFEGRGWPPDEGFSAERNLTDLEEHADEFERRVAFAYSVLDPDSDRVIGCVYIDPGDRDGSANIRSWVRADVAELDAPLRKAVRDWLTESWPFNDIEYAGG</sequence>
<comment type="caution">
    <text evidence="1">The sequence shown here is derived from an EMBL/GenBank/DDBJ whole genome shotgun (WGS) entry which is preliminary data.</text>
</comment>
<protein>
    <recommendedName>
        <fullName evidence="3">N-acetyltransferase</fullName>
    </recommendedName>
</protein>
<evidence type="ECO:0008006" key="3">
    <source>
        <dbReference type="Google" id="ProtNLM"/>
    </source>
</evidence>
<dbReference type="Gene3D" id="3.40.630.30">
    <property type="match status" value="1"/>
</dbReference>
<evidence type="ECO:0000313" key="1">
    <source>
        <dbReference type="EMBL" id="PXX08203.1"/>
    </source>
</evidence>
<organism evidence="1 2">
    <name type="scientific">Mycolicibacterium moriokaense</name>
    <dbReference type="NCBI Taxonomy" id="39691"/>
    <lineage>
        <taxon>Bacteria</taxon>
        <taxon>Bacillati</taxon>
        <taxon>Actinomycetota</taxon>
        <taxon>Actinomycetes</taxon>
        <taxon>Mycobacteriales</taxon>
        <taxon>Mycobacteriaceae</taxon>
        <taxon>Mycolicibacterium</taxon>
    </lineage>
</organism>
<dbReference type="EMBL" id="QJJU01000009">
    <property type="protein sequence ID" value="PXX08203.1"/>
    <property type="molecule type" value="Genomic_DNA"/>
</dbReference>
<proteinExistence type="predicted"/>
<dbReference type="Proteomes" id="UP000247781">
    <property type="component" value="Unassembled WGS sequence"/>
</dbReference>